<feature type="transmembrane region" description="Helical" evidence="1">
    <location>
        <begin position="104"/>
        <end position="125"/>
    </location>
</feature>
<dbReference type="AlphaFoldDB" id="A0AA86IJU2"/>
<reference evidence="2" key="1">
    <citation type="submission" date="2020-10" db="EMBL/GenBank/DDBJ databases">
        <title>Nuclear ribosomal and mitochondrial DNA copy number and intra-individual variation in the tunicate zooplankton salps.</title>
        <authorList>
            <person name="Goodall-Copestake W.P."/>
        </authorList>
    </citation>
    <scope>NUCLEOTIDE SEQUENCE</scope>
    <source>
        <strain evidence="2">E57_Pc1</strain>
        <tissue evidence="2">Muscle</tissue>
    </source>
</reference>
<feature type="transmembrane region" description="Helical" evidence="1">
    <location>
        <begin position="76"/>
        <end position="92"/>
    </location>
</feature>
<evidence type="ECO:0000256" key="1">
    <source>
        <dbReference type="SAM" id="Phobius"/>
    </source>
</evidence>
<evidence type="ECO:0000313" key="2">
    <source>
        <dbReference type="EMBL" id="BCM73302.1"/>
    </source>
</evidence>
<keyword evidence="1" id="KW-1133">Transmembrane helix</keyword>
<protein>
    <submittedName>
        <fullName evidence="2">NADH dehydrogenase subunit 6</fullName>
    </submittedName>
</protein>
<geneLocation type="mitochondrion" evidence="2"/>
<dbReference type="EMBL" id="LC590032">
    <property type="protein sequence ID" value="BCM73302.1"/>
    <property type="molecule type" value="Genomic_DNA"/>
</dbReference>
<sequence length="133" mass="14673">MTYAYFMIGFLVLILGGNFLSMTLTYFLIGVGLFMVGVMGNGGLSPFLLMLLFTAGMLVFVLFCALIQQIKLTSDGVFLSICTTLPVTLSLLHHPLTSKSLSILYFSSWYSLVPLCFILYLMSILNMRVVSNG</sequence>
<feature type="transmembrane region" description="Helical" evidence="1">
    <location>
        <begin position="6"/>
        <end position="35"/>
    </location>
</feature>
<keyword evidence="1" id="KW-0472">Membrane</keyword>
<organism evidence="2">
    <name type="scientific">Pegea confoederata</name>
    <dbReference type="NCBI Taxonomy" id="942563"/>
    <lineage>
        <taxon>Eukaryota</taxon>
        <taxon>Metazoa</taxon>
        <taxon>Chordata</taxon>
        <taxon>Tunicata</taxon>
        <taxon>Thaliacea</taxon>
        <taxon>Salpida</taxon>
        <taxon>Salpidae</taxon>
        <taxon>Pegea</taxon>
    </lineage>
</organism>
<proteinExistence type="predicted"/>
<feature type="transmembrane region" description="Helical" evidence="1">
    <location>
        <begin position="47"/>
        <end position="70"/>
    </location>
</feature>
<keyword evidence="2" id="KW-0496">Mitochondrion</keyword>
<accession>A0AA86IJU2</accession>
<name>A0AA86IJU2_9UROC</name>
<gene>
    <name evidence="2" type="primary">nad6</name>
</gene>
<keyword evidence="1" id="KW-0812">Transmembrane</keyword>